<dbReference type="AlphaFoldDB" id="A0A3E0WIA4"/>
<dbReference type="Pfam" id="PF08713">
    <property type="entry name" value="DNA_alkylation"/>
    <property type="match status" value="1"/>
</dbReference>
<evidence type="ECO:0000313" key="2">
    <source>
        <dbReference type="Proteomes" id="UP000256763"/>
    </source>
</evidence>
<name>A0A3E0WIA4_9GAMM</name>
<evidence type="ECO:0000313" key="1">
    <source>
        <dbReference type="EMBL" id="RFA31891.1"/>
    </source>
</evidence>
<keyword evidence="2" id="KW-1185">Reference proteome</keyword>
<accession>A0A3E0WIA4</accession>
<dbReference type="RefSeq" id="WP_116303367.1">
    <property type="nucleotide sequence ID" value="NZ_NFZV01000020.1"/>
</dbReference>
<protein>
    <submittedName>
        <fullName evidence="1">DNA alkylation repair protein</fullName>
    </submittedName>
</protein>
<proteinExistence type="predicted"/>
<dbReference type="EMBL" id="NFZW01000038">
    <property type="protein sequence ID" value="RFA31891.1"/>
    <property type="molecule type" value="Genomic_DNA"/>
</dbReference>
<dbReference type="Gene3D" id="1.25.40.290">
    <property type="entry name" value="ARM repeat domains"/>
    <property type="match status" value="1"/>
</dbReference>
<dbReference type="InterPro" id="IPR014825">
    <property type="entry name" value="DNA_alkylation"/>
</dbReference>
<sequence length="262" mass="28805">MNAPNKRTNTRKGATRTADIPADILDALSHGKMQTATLTEGLALDQAKLLRAAFPGLSPRALAAADDACQLGIVKRMAGIGAVLLEELGTEGIKQCSEHDADTVRGWACFMIGTQTELALPSRLEAIQPLADDAHFGVREWSWMAVRPHLARELDEAIAYLTAWAVSPSERLRRFASEALRPRGVWCAHITPLKQQPERALPILSSLRADPSTYVQDSVANWLNDAGKDKPEWVRGLCQKWLQGEPSAATRRICQRALRNLK</sequence>
<reference evidence="2" key="1">
    <citation type="submission" date="2017-05" db="EMBL/GenBank/DDBJ databases">
        <authorList>
            <person name="Sharma S."/>
            <person name="Sidhu C."/>
            <person name="Pinnaka A.K."/>
        </authorList>
    </citation>
    <scope>NUCLEOTIDE SEQUENCE [LARGE SCALE GENOMIC DNA]</scope>
    <source>
        <strain evidence="2">AK93</strain>
    </source>
</reference>
<dbReference type="SUPFAM" id="SSF48371">
    <property type="entry name" value="ARM repeat"/>
    <property type="match status" value="1"/>
</dbReference>
<comment type="caution">
    <text evidence="1">The sequence shown here is derived from an EMBL/GenBank/DDBJ whole genome shotgun (WGS) entry which is preliminary data.</text>
</comment>
<gene>
    <name evidence="1" type="ORF">CAL65_21220</name>
</gene>
<organism evidence="1 2">
    <name type="scientific">Alkalilimnicola ehrlichii</name>
    <dbReference type="NCBI Taxonomy" id="351052"/>
    <lineage>
        <taxon>Bacteria</taxon>
        <taxon>Pseudomonadati</taxon>
        <taxon>Pseudomonadota</taxon>
        <taxon>Gammaproteobacteria</taxon>
        <taxon>Chromatiales</taxon>
        <taxon>Ectothiorhodospiraceae</taxon>
        <taxon>Alkalilimnicola</taxon>
    </lineage>
</organism>
<dbReference type="OrthoDB" id="9797162at2"/>
<dbReference type="InterPro" id="IPR016024">
    <property type="entry name" value="ARM-type_fold"/>
</dbReference>
<dbReference type="Proteomes" id="UP000256763">
    <property type="component" value="Unassembled WGS sequence"/>
</dbReference>